<organism evidence="2 3">
    <name type="scientific">Acanthoscelides obtectus</name>
    <name type="common">Bean weevil</name>
    <name type="synonym">Bruchus obtectus</name>
    <dbReference type="NCBI Taxonomy" id="200917"/>
    <lineage>
        <taxon>Eukaryota</taxon>
        <taxon>Metazoa</taxon>
        <taxon>Ecdysozoa</taxon>
        <taxon>Arthropoda</taxon>
        <taxon>Hexapoda</taxon>
        <taxon>Insecta</taxon>
        <taxon>Pterygota</taxon>
        <taxon>Neoptera</taxon>
        <taxon>Endopterygota</taxon>
        <taxon>Coleoptera</taxon>
        <taxon>Polyphaga</taxon>
        <taxon>Cucujiformia</taxon>
        <taxon>Chrysomeloidea</taxon>
        <taxon>Chrysomelidae</taxon>
        <taxon>Bruchinae</taxon>
        <taxon>Bruchini</taxon>
        <taxon>Acanthoscelides</taxon>
    </lineage>
</organism>
<sequence length="142" mass="15668">MNAKVIFALGCFISVLQVSYQKPDQRLKQCSQKLLQQINALNWKQPPKCLNQDKLKALFQSVDTFKGFFDGLPRKCKTTKVKKQDAAYCVQAATGQLKSKGNDLKAAVMSAIHSLYAASSGCIKEAASAFNNLDKYVLKGCQ</sequence>
<reference evidence="2" key="1">
    <citation type="submission" date="2022-03" db="EMBL/GenBank/DDBJ databases">
        <authorList>
            <person name="Sayadi A."/>
        </authorList>
    </citation>
    <scope>NUCLEOTIDE SEQUENCE</scope>
</reference>
<dbReference type="OrthoDB" id="6763962at2759"/>
<accession>A0A9P0PRI8</accession>
<feature type="signal peptide" evidence="1">
    <location>
        <begin position="1"/>
        <end position="21"/>
    </location>
</feature>
<keyword evidence="3" id="KW-1185">Reference proteome</keyword>
<gene>
    <name evidence="2" type="ORF">ACAOBT_LOCUS22326</name>
</gene>
<name>A0A9P0PRI8_ACAOB</name>
<evidence type="ECO:0000313" key="2">
    <source>
        <dbReference type="EMBL" id="CAH1994991.1"/>
    </source>
</evidence>
<dbReference type="EMBL" id="CAKOFQ010007210">
    <property type="protein sequence ID" value="CAH1994991.1"/>
    <property type="molecule type" value="Genomic_DNA"/>
</dbReference>
<dbReference type="AlphaFoldDB" id="A0A9P0PRI8"/>
<keyword evidence="1" id="KW-0732">Signal</keyword>
<protein>
    <submittedName>
        <fullName evidence="2">Uncharacterized protein</fullName>
    </submittedName>
</protein>
<evidence type="ECO:0000256" key="1">
    <source>
        <dbReference type="SAM" id="SignalP"/>
    </source>
</evidence>
<feature type="chain" id="PRO_5040260378" evidence="1">
    <location>
        <begin position="22"/>
        <end position="142"/>
    </location>
</feature>
<comment type="caution">
    <text evidence="2">The sequence shown here is derived from an EMBL/GenBank/DDBJ whole genome shotgun (WGS) entry which is preliminary data.</text>
</comment>
<proteinExistence type="predicted"/>
<dbReference type="Proteomes" id="UP001152888">
    <property type="component" value="Unassembled WGS sequence"/>
</dbReference>
<evidence type="ECO:0000313" key="3">
    <source>
        <dbReference type="Proteomes" id="UP001152888"/>
    </source>
</evidence>